<feature type="domain" description="Heterokaryon incompatibility" evidence="1">
    <location>
        <begin position="61"/>
        <end position="215"/>
    </location>
</feature>
<dbReference type="Proteomes" id="UP000770015">
    <property type="component" value="Unassembled WGS sequence"/>
</dbReference>
<reference evidence="2" key="1">
    <citation type="journal article" date="2021" name="Nat. Commun.">
        <title>Genetic determinants of endophytism in the Arabidopsis root mycobiome.</title>
        <authorList>
            <person name="Mesny F."/>
            <person name="Miyauchi S."/>
            <person name="Thiergart T."/>
            <person name="Pickel B."/>
            <person name="Atanasova L."/>
            <person name="Karlsson M."/>
            <person name="Huettel B."/>
            <person name="Barry K.W."/>
            <person name="Haridas S."/>
            <person name="Chen C."/>
            <person name="Bauer D."/>
            <person name="Andreopoulos W."/>
            <person name="Pangilinan J."/>
            <person name="LaButti K."/>
            <person name="Riley R."/>
            <person name="Lipzen A."/>
            <person name="Clum A."/>
            <person name="Drula E."/>
            <person name="Henrissat B."/>
            <person name="Kohler A."/>
            <person name="Grigoriev I.V."/>
            <person name="Martin F.M."/>
            <person name="Hacquard S."/>
        </authorList>
    </citation>
    <scope>NUCLEOTIDE SEQUENCE</scope>
    <source>
        <strain evidence="2">MPI-SDFR-AT-0117</strain>
    </source>
</reference>
<dbReference type="PANTHER" id="PTHR33112:SF16">
    <property type="entry name" value="HETEROKARYON INCOMPATIBILITY DOMAIN-CONTAINING PROTEIN"/>
    <property type="match status" value="1"/>
</dbReference>
<organism evidence="2 3">
    <name type="scientific">Plectosphaerella plurivora</name>
    <dbReference type="NCBI Taxonomy" id="936078"/>
    <lineage>
        <taxon>Eukaryota</taxon>
        <taxon>Fungi</taxon>
        <taxon>Dikarya</taxon>
        <taxon>Ascomycota</taxon>
        <taxon>Pezizomycotina</taxon>
        <taxon>Sordariomycetes</taxon>
        <taxon>Hypocreomycetidae</taxon>
        <taxon>Glomerellales</taxon>
        <taxon>Plectosphaerellaceae</taxon>
        <taxon>Plectosphaerella</taxon>
    </lineage>
</organism>
<evidence type="ECO:0000313" key="2">
    <source>
        <dbReference type="EMBL" id="KAH6684977.1"/>
    </source>
</evidence>
<evidence type="ECO:0000259" key="1">
    <source>
        <dbReference type="Pfam" id="PF06985"/>
    </source>
</evidence>
<dbReference type="Pfam" id="PF06985">
    <property type="entry name" value="HET"/>
    <property type="match status" value="1"/>
</dbReference>
<gene>
    <name evidence="2" type="ORF">F5X68DRAFT_109066</name>
</gene>
<dbReference type="InterPro" id="IPR010730">
    <property type="entry name" value="HET"/>
</dbReference>
<keyword evidence="3" id="KW-1185">Reference proteome</keyword>
<sequence length="351" mass="40232">IDKSPFTEPTLNLIRKWDQDCLNSHVKCRESLPKLPSRVIDVRVANGKCKLVETKGASGRYMTLSHCWGTLRILTTVKENIDIHRRGIDLKALPKTFQDAIWMTDRLGIQYLWIDSLCIVQNDADDWARESALMAAIYSNSHLTLAATASKNGSEGLFKERAVDTFSMTVPGLAPLAASVMRRREHECLLNIDEESVDYFEDSLPLNTRAWVYQERLLSPRFLHFSTDELVWECRQLRACECGRVPQPRETENRSVDTPDRLFFQLPDAEKYWYQLIKKYTQLKITKDFDRLPAVSGIARRLMSAENYMAGLRKSHAISDLSWLTTSVKSKRPSVFQAPSWSWASVMGPII</sequence>
<protein>
    <submittedName>
        <fullName evidence="2">Heterokaryon incompatibility protein-domain-containing protein</fullName>
    </submittedName>
</protein>
<feature type="non-terminal residue" evidence="2">
    <location>
        <position position="351"/>
    </location>
</feature>
<proteinExistence type="predicted"/>
<dbReference type="EMBL" id="JAGSXJ010000016">
    <property type="protein sequence ID" value="KAH6684977.1"/>
    <property type="molecule type" value="Genomic_DNA"/>
</dbReference>
<feature type="non-terminal residue" evidence="2">
    <location>
        <position position="1"/>
    </location>
</feature>
<dbReference type="OrthoDB" id="3486565at2759"/>
<evidence type="ECO:0000313" key="3">
    <source>
        <dbReference type="Proteomes" id="UP000770015"/>
    </source>
</evidence>
<dbReference type="PANTHER" id="PTHR33112">
    <property type="entry name" value="DOMAIN PROTEIN, PUTATIVE-RELATED"/>
    <property type="match status" value="1"/>
</dbReference>
<name>A0A9P9A8V8_9PEZI</name>
<accession>A0A9P9A8V8</accession>
<dbReference type="AlphaFoldDB" id="A0A9P9A8V8"/>
<comment type="caution">
    <text evidence="2">The sequence shown here is derived from an EMBL/GenBank/DDBJ whole genome shotgun (WGS) entry which is preliminary data.</text>
</comment>